<dbReference type="EnsemblMetazoa" id="XM_030996287">
    <property type="protein sequence ID" value="XP_030852147"/>
    <property type="gene ID" value="LOC100893341"/>
</dbReference>
<dbReference type="PANTHER" id="PTHR28309:SF1">
    <property type="entry name" value="REQUIRED FOR EXCISION 1-B DOMAIN-CONTAINING PROTEIN"/>
    <property type="match status" value="1"/>
</dbReference>
<evidence type="ECO:0000313" key="1">
    <source>
        <dbReference type="EnsemblMetazoa" id="XP_030852147"/>
    </source>
</evidence>
<accession>A0A7M7PI66</accession>
<dbReference type="KEGG" id="spu:100893341"/>
<protein>
    <recommendedName>
        <fullName evidence="3">Required for excision 1-B domain-containing protein</fullName>
    </recommendedName>
</protein>
<organism evidence="1 2">
    <name type="scientific">Strongylocentrotus purpuratus</name>
    <name type="common">Purple sea urchin</name>
    <dbReference type="NCBI Taxonomy" id="7668"/>
    <lineage>
        <taxon>Eukaryota</taxon>
        <taxon>Metazoa</taxon>
        <taxon>Echinodermata</taxon>
        <taxon>Eleutherozoa</taxon>
        <taxon>Echinozoa</taxon>
        <taxon>Echinoidea</taxon>
        <taxon>Euechinoidea</taxon>
        <taxon>Echinacea</taxon>
        <taxon>Camarodonta</taxon>
        <taxon>Echinidea</taxon>
        <taxon>Strongylocentrotidae</taxon>
        <taxon>Strongylocentrotus</taxon>
    </lineage>
</organism>
<dbReference type="OrthoDB" id="434723at2759"/>
<dbReference type="AlphaFoldDB" id="A0A7M7PI66"/>
<dbReference type="InParanoid" id="A0A7M7PI66"/>
<sequence length="149" mass="17567">MKDEGPQTMLHEFYSLQEERVKVYKLLDEGHKAYLNTSPDYDFEAYRQVVHDRTEDFKRISQRIISIEAEFREEYQKVAVADCLKKIQEAEQDKLEKTAAFQLTKQKLQDEPGCDEFKREVSDLKNGLAQVMEKITDAMEDMKYETEGL</sequence>
<dbReference type="FunCoup" id="A0A7M7PI66">
    <property type="interactions" value="202"/>
</dbReference>
<dbReference type="InterPro" id="IPR039491">
    <property type="entry name" value="REX1-B"/>
</dbReference>
<proteinExistence type="predicted"/>
<dbReference type="RefSeq" id="XP_030852147.1">
    <property type="nucleotide sequence ID" value="XM_030996287.1"/>
</dbReference>
<dbReference type="Pfam" id="PF14966">
    <property type="entry name" value="DNA_repr_REX1B"/>
    <property type="match status" value="1"/>
</dbReference>
<dbReference type="GeneID" id="100893341"/>
<evidence type="ECO:0008006" key="3">
    <source>
        <dbReference type="Google" id="ProtNLM"/>
    </source>
</evidence>
<dbReference type="OMA" id="VQGLRAW"/>
<dbReference type="PANTHER" id="PTHR28309">
    <property type="entry name" value="REQUIRED FOR EXCISION 1-B DOMAIN-CONTAINING PROTEIN"/>
    <property type="match status" value="1"/>
</dbReference>
<evidence type="ECO:0000313" key="2">
    <source>
        <dbReference type="Proteomes" id="UP000007110"/>
    </source>
</evidence>
<keyword evidence="2" id="KW-1185">Reference proteome</keyword>
<reference evidence="1" key="2">
    <citation type="submission" date="2021-01" db="UniProtKB">
        <authorList>
            <consortium name="EnsemblMetazoa"/>
        </authorList>
    </citation>
    <scope>IDENTIFICATION</scope>
</reference>
<dbReference type="Proteomes" id="UP000007110">
    <property type="component" value="Unassembled WGS sequence"/>
</dbReference>
<reference evidence="2" key="1">
    <citation type="submission" date="2015-02" db="EMBL/GenBank/DDBJ databases">
        <title>Genome sequencing for Strongylocentrotus purpuratus.</title>
        <authorList>
            <person name="Murali S."/>
            <person name="Liu Y."/>
            <person name="Vee V."/>
            <person name="English A."/>
            <person name="Wang M."/>
            <person name="Skinner E."/>
            <person name="Han Y."/>
            <person name="Muzny D.M."/>
            <person name="Worley K.C."/>
            <person name="Gibbs R.A."/>
        </authorList>
    </citation>
    <scope>NUCLEOTIDE SEQUENCE</scope>
</reference>
<name>A0A7M7PI66_STRPU</name>